<dbReference type="AlphaFoldDB" id="A0A133V564"/>
<dbReference type="InterPro" id="IPR000424">
    <property type="entry name" value="Primosome_PriB/ssb"/>
</dbReference>
<dbReference type="GO" id="GO:0003697">
    <property type="term" value="F:single-stranded DNA binding"/>
    <property type="evidence" value="ECO:0007669"/>
    <property type="project" value="InterPro"/>
</dbReference>
<evidence type="ECO:0000256" key="1">
    <source>
        <dbReference type="ARBA" id="ARBA00023125"/>
    </source>
</evidence>
<dbReference type="EMBL" id="LHXV01000007">
    <property type="protein sequence ID" value="KXB01588.1"/>
    <property type="molecule type" value="Genomic_DNA"/>
</dbReference>
<keyword evidence="3" id="KW-1185">Reference proteome</keyword>
<dbReference type="SUPFAM" id="SSF50249">
    <property type="entry name" value="Nucleic acid-binding proteins"/>
    <property type="match status" value="2"/>
</dbReference>
<dbReference type="InterPro" id="IPR018716">
    <property type="entry name" value="DUF2240"/>
</dbReference>
<name>A0A133V564_9EURY</name>
<keyword evidence="1" id="KW-0238">DNA-binding</keyword>
<sequence>MGEKVEKVIQQIEEEAGVTREKIQEKIEAKREELSGFITPEGAATIVARSYGITPEREEPEVRKLMIEDLCEGMSNIDIVGRVSRVFEPREFEQKDGSTGKVANIVLIDGTGETRTVLWGDRADLVGREEIRKGTTLGLEGVYVKRGRNGSPEVHLGHRGELELDPVDERVDDLPPVSEARTKISELDLGSEYADVLGKVIAVSQPREFERSDNSVGEVAMLRIVDETGQCRVSLWDDRAEQVEEIERGDPVLLENATVRGVAKYS</sequence>
<accession>A0A133V564</accession>
<evidence type="ECO:0000313" key="3">
    <source>
        <dbReference type="Proteomes" id="UP000070344"/>
    </source>
</evidence>
<dbReference type="PANTHER" id="PTHR13356:SF0">
    <property type="entry name" value="SOSS COMPLEX SUBUNIT B HOMOLOG"/>
    <property type="match status" value="1"/>
</dbReference>
<protein>
    <submittedName>
        <fullName evidence="2">Uncharacterized protein</fullName>
    </submittedName>
</protein>
<dbReference type="GO" id="GO:0010212">
    <property type="term" value="P:response to ionizing radiation"/>
    <property type="evidence" value="ECO:0007669"/>
    <property type="project" value="TreeGrafter"/>
</dbReference>
<dbReference type="InterPro" id="IPR012340">
    <property type="entry name" value="NA-bd_OB-fold"/>
</dbReference>
<dbReference type="InterPro" id="IPR051231">
    <property type="entry name" value="SOSS-B"/>
</dbReference>
<dbReference type="Gene3D" id="2.40.50.140">
    <property type="entry name" value="Nucleic acid-binding proteins"/>
    <property type="match status" value="2"/>
</dbReference>
<gene>
    <name evidence="2" type="ORF">AKJ41_00890</name>
</gene>
<dbReference type="Proteomes" id="UP000070344">
    <property type="component" value="Unassembled WGS sequence"/>
</dbReference>
<reference evidence="2 3" key="1">
    <citation type="journal article" date="2016" name="Sci. Rep.">
        <title>Metabolic traits of an uncultured archaeal lineage -MSBL1- from brine pools of the Red Sea.</title>
        <authorList>
            <person name="Mwirichia R."/>
            <person name="Alam I."/>
            <person name="Rashid M."/>
            <person name="Vinu M."/>
            <person name="Ba-Alawi W."/>
            <person name="Anthony Kamau A."/>
            <person name="Kamanda Ngugi D."/>
            <person name="Goker M."/>
            <person name="Klenk H.P."/>
            <person name="Bajic V."/>
            <person name="Stingl U."/>
        </authorList>
    </citation>
    <scope>NUCLEOTIDE SEQUENCE [LARGE SCALE GENOMIC DNA]</scope>
    <source>
        <strain evidence="2">SCGC-AAA259O05</strain>
    </source>
</reference>
<organism evidence="2 3">
    <name type="scientific">candidate division MSBL1 archaeon SCGC-AAA259O05</name>
    <dbReference type="NCBI Taxonomy" id="1698271"/>
    <lineage>
        <taxon>Archaea</taxon>
        <taxon>Methanobacteriati</taxon>
        <taxon>Methanobacteriota</taxon>
        <taxon>candidate division MSBL1</taxon>
    </lineage>
</organism>
<proteinExistence type="predicted"/>
<dbReference type="PANTHER" id="PTHR13356">
    <property type="entry name" value="OB FOLD NUCLEIC ACID BINDING PROTEIN-RELATED"/>
    <property type="match status" value="1"/>
</dbReference>
<dbReference type="Pfam" id="PF09999">
    <property type="entry name" value="DUF2240"/>
    <property type="match status" value="1"/>
</dbReference>
<dbReference type="GO" id="GO:0000724">
    <property type="term" value="P:double-strand break repair via homologous recombination"/>
    <property type="evidence" value="ECO:0007669"/>
    <property type="project" value="TreeGrafter"/>
</dbReference>
<dbReference type="CDD" id="cd04491">
    <property type="entry name" value="SoSSB_OBF"/>
    <property type="match status" value="1"/>
</dbReference>
<comment type="caution">
    <text evidence="2">The sequence shown here is derived from an EMBL/GenBank/DDBJ whole genome shotgun (WGS) entry which is preliminary data.</text>
</comment>
<evidence type="ECO:0000313" key="2">
    <source>
        <dbReference type="EMBL" id="KXB01588.1"/>
    </source>
</evidence>
<dbReference type="PROSITE" id="PS50935">
    <property type="entry name" value="SSB"/>
    <property type="match status" value="1"/>
</dbReference>